<feature type="transmembrane region" description="Helical" evidence="2">
    <location>
        <begin position="320"/>
        <end position="342"/>
    </location>
</feature>
<dbReference type="GO" id="GO:0005886">
    <property type="term" value="C:plasma membrane"/>
    <property type="evidence" value="ECO:0007669"/>
    <property type="project" value="TreeGrafter"/>
</dbReference>
<keyword evidence="2" id="KW-0472">Membrane</keyword>
<evidence type="ECO:0000256" key="2">
    <source>
        <dbReference type="SAM" id="Phobius"/>
    </source>
</evidence>
<feature type="transmembrane region" description="Helical" evidence="2">
    <location>
        <begin position="453"/>
        <end position="472"/>
    </location>
</feature>
<dbReference type="CDD" id="cd17491">
    <property type="entry name" value="MFS_MFSD12"/>
    <property type="match status" value="1"/>
</dbReference>
<feature type="transmembrane region" description="Helical" evidence="2">
    <location>
        <begin position="196"/>
        <end position="217"/>
    </location>
</feature>
<feature type="transmembrane region" description="Helical" evidence="2">
    <location>
        <begin position="354"/>
        <end position="373"/>
    </location>
</feature>
<evidence type="ECO:0000256" key="1">
    <source>
        <dbReference type="ARBA" id="ARBA00008335"/>
    </source>
</evidence>
<organism evidence="3 4">
    <name type="scientific">Dendroctonus ponderosae</name>
    <name type="common">Mountain pine beetle</name>
    <dbReference type="NCBI Taxonomy" id="77166"/>
    <lineage>
        <taxon>Eukaryota</taxon>
        <taxon>Metazoa</taxon>
        <taxon>Ecdysozoa</taxon>
        <taxon>Arthropoda</taxon>
        <taxon>Hexapoda</taxon>
        <taxon>Insecta</taxon>
        <taxon>Pterygota</taxon>
        <taxon>Neoptera</taxon>
        <taxon>Endopterygota</taxon>
        <taxon>Coleoptera</taxon>
        <taxon>Polyphaga</taxon>
        <taxon>Cucujiformia</taxon>
        <taxon>Curculionidae</taxon>
        <taxon>Scolytinae</taxon>
        <taxon>Dendroctonus</taxon>
    </lineage>
</organism>
<dbReference type="GO" id="GO:0015293">
    <property type="term" value="F:symporter activity"/>
    <property type="evidence" value="ECO:0007669"/>
    <property type="project" value="InterPro"/>
</dbReference>
<dbReference type="GO" id="GO:0008643">
    <property type="term" value="P:carbohydrate transport"/>
    <property type="evidence" value="ECO:0007669"/>
    <property type="project" value="InterPro"/>
</dbReference>
<feature type="transmembrane region" description="Helical" evidence="2">
    <location>
        <begin position="380"/>
        <end position="403"/>
    </location>
</feature>
<feature type="transmembrane region" description="Helical" evidence="2">
    <location>
        <begin position="156"/>
        <end position="176"/>
    </location>
</feature>
<protein>
    <recommendedName>
        <fullName evidence="5">Major facilitator superfamily (MFS) profile domain-containing protein</fullName>
    </recommendedName>
</protein>
<dbReference type="EnsemblMetazoa" id="XM_019911461.1">
    <property type="protein sequence ID" value="XP_019767020.1"/>
    <property type="gene ID" value="LOC109542294"/>
</dbReference>
<dbReference type="Proteomes" id="UP000019118">
    <property type="component" value="Unassembled WGS sequence"/>
</dbReference>
<keyword evidence="2" id="KW-0812">Transmembrane</keyword>
<proteinExistence type="inferred from homology"/>
<feature type="transmembrane region" description="Helical" evidence="2">
    <location>
        <begin position="125"/>
        <end position="144"/>
    </location>
</feature>
<dbReference type="AlphaFoldDB" id="A0AAR5Q1A4"/>
<accession>A0AAR5Q1A4</accession>
<feature type="transmembrane region" description="Helical" evidence="2">
    <location>
        <begin position="237"/>
        <end position="257"/>
    </location>
</feature>
<dbReference type="SUPFAM" id="SSF103473">
    <property type="entry name" value="MFS general substrate transporter"/>
    <property type="match status" value="1"/>
</dbReference>
<reference evidence="3" key="2">
    <citation type="submission" date="2024-08" db="UniProtKB">
        <authorList>
            <consortium name="EnsemblMetazoa"/>
        </authorList>
    </citation>
    <scope>IDENTIFICATION</scope>
</reference>
<evidence type="ECO:0000313" key="4">
    <source>
        <dbReference type="Proteomes" id="UP000019118"/>
    </source>
</evidence>
<keyword evidence="2" id="KW-1133">Transmembrane helix</keyword>
<reference evidence="4" key="1">
    <citation type="journal article" date="2013" name="Genome Biol.">
        <title>Draft genome of the mountain pine beetle, Dendroctonus ponderosae Hopkins, a major forest pest.</title>
        <authorList>
            <person name="Keeling C.I."/>
            <person name="Yuen M.M."/>
            <person name="Liao N.Y."/>
            <person name="Docking T.R."/>
            <person name="Chan S.K."/>
            <person name="Taylor G.A."/>
            <person name="Palmquist D.L."/>
            <person name="Jackman S.D."/>
            <person name="Nguyen A."/>
            <person name="Li M."/>
            <person name="Henderson H."/>
            <person name="Janes J.K."/>
            <person name="Zhao Y."/>
            <person name="Pandoh P."/>
            <person name="Moore R."/>
            <person name="Sperling F.A."/>
            <person name="Huber D.P."/>
            <person name="Birol I."/>
            <person name="Jones S.J."/>
            <person name="Bohlmann J."/>
        </authorList>
    </citation>
    <scope>NUCLEOTIDE SEQUENCE</scope>
</reference>
<dbReference type="PANTHER" id="PTHR11328">
    <property type="entry name" value="MAJOR FACILITATOR SUPERFAMILY DOMAIN-CONTAINING PROTEIN"/>
    <property type="match status" value="1"/>
</dbReference>
<dbReference type="PANTHER" id="PTHR11328:SF28">
    <property type="entry name" value="MAJOR FACILITATOR SUPERFAMILY DOMAIN-CONTAINING PROTEIN 12"/>
    <property type="match status" value="1"/>
</dbReference>
<evidence type="ECO:0000313" key="3">
    <source>
        <dbReference type="EnsemblMetazoa" id="XP_019767020.1"/>
    </source>
</evidence>
<feature type="transmembrane region" description="Helical" evidence="2">
    <location>
        <begin position="58"/>
        <end position="79"/>
    </location>
</feature>
<gene>
    <name evidence="3" type="primary">109542294</name>
</gene>
<dbReference type="Pfam" id="PF13347">
    <property type="entry name" value="MFS_2"/>
    <property type="match status" value="1"/>
</dbReference>
<sequence length="497" mass="55163">MSPAAAQASTEQIHHASAEEAAKPAFQRLFIMDATYDYTEVYQSLPALTSLAYGMGHILNDVCASMWFTYLLVFMHLVLDFSNAEAGALLLVGQIADALATPFVGYFSDQGDNFWICKYGKRKTWHLIGTICVVLTFPFIFSPCVQCGNASKGSRLLYYSMFIIIFQFGWAAVQISHLSLIPEISPNEHDRTRLTAVRYAFTVVANVLVYVVTWLVLHIGGHDSNKIDHTDAQKFQYVVLSVMSFGTVCSILFHVFVKENHIGNAEFQDVRGTRLRTDFQQLFGDLQVYQVAFNYMCSRLFINLTQVFITLYLHEALNMVASSLAIIPLIMYIASLLTSFAIETINKTFGRKLTYIFGTMIGVGACLFIQLGSGPFYTNYLIYLVACFLGAASSIVLVSSLGITTDLIGTRTNSGAFVYGIMSFVDKLSNGMVVEIIQGQHQGAENSWFYRDILTYVCGGSVLFGGIAVIFLRRPLSVSESAQDLLFETEQGNDAIN</sequence>
<dbReference type="FunFam" id="1.20.1250.20:FF:000431">
    <property type="entry name" value="Predicted protein"/>
    <property type="match status" value="1"/>
</dbReference>
<feature type="transmembrane region" description="Helical" evidence="2">
    <location>
        <begin position="86"/>
        <end position="105"/>
    </location>
</feature>
<name>A0AAR5Q1A4_DENPD</name>
<dbReference type="InterPro" id="IPR036259">
    <property type="entry name" value="MFS_trans_sf"/>
</dbReference>
<dbReference type="InterPro" id="IPR039672">
    <property type="entry name" value="MFS_2"/>
</dbReference>
<keyword evidence="4" id="KW-1185">Reference proteome</keyword>
<evidence type="ECO:0008006" key="5">
    <source>
        <dbReference type="Google" id="ProtNLM"/>
    </source>
</evidence>
<dbReference type="KEGG" id="dpa:109542294"/>
<dbReference type="Gene3D" id="1.20.1250.20">
    <property type="entry name" value="MFS general substrate transporter like domains"/>
    <property type="match status" value="2"/>
</dbReference>
<comment type="similarity">
    <text evidence="1">Belongs to the major facilitator superfamily.</text>
</comment>